<comment type="similarity">
    <text evidence="3">Belongs to the damage-control phosphatase family. Sugar phosphate phosphatase III subfamily.</text>
</comment>
<dbReference type="InterPro" id="IPR039763">
    <property type="entry name" value="ARMT1"/>
</dbReference>
<dbReference type="InterPro" id="IPR036075">
    <property type="entry name" value="ARMT-1-like_metal-bd_sf"/>
</dbReference>
<dbReference type="PANTHER" id="PTHR12260:SF6">
    <property type="entry name" value="DAMAGE-CONTROL PHOSPHATASE ARMT1"/>
    <property type="match status" value="1"/>
</dbReference>
<keyword evidence="4" id="KW-0479">Metal-binding</keyword>
<sequence>MAVMIPATSEALPPELLNNDPEGYAWGVWQDRTPKLIAQLMDVTPWGPEQRHALESLLDEIASGPMRPLGAAAHDHDVWASWGTGYFGRPWSDASFLWSESYFYRRVLEATGYFAPGPWRGVDPFEPLKSAELADPALEADLRALDDLEELPDGEKGQAKLLAALWGNRADLGFRIGLAPGHAQLETEGLVADQSDQLWRRLGPDAQVAVVADNAGRELVADLVLIDHLLGHGLAASVSLHLKPHPYYVSDATATDYVACLRRLGQTPGAAARISARLREAATAGRVTIGVHDFACAPWSYHRMPGDLAARLRTATLAILKGDLNYRRLVGDRAWPATTDFTAVTAYFPCPVAALRTLKSDVVTGLDAATEAGLDAGGPRWRTDGTHGLISVTSG</sequence>
<accession>A0A919QKD7</accession>
<dbReference type="GO" id="GO:0046872">
    <property type="term" value="F:metal ion binding"/>
    <property type="evidence" value="ECO:0007669"/>
    <property type="project" value="UniProtKB-KW"/>
</dbReference>
<evidence type="ECO:0000256" key="1">
    <source>
        <dbReference type="ARBA" id="ARBA00001326"/>
    </source>
</evidence>
<evidence type="ECO:0000256" key="5">
    <source>
        <dbReference type="ARBA" id="ARBA00022801"/>
    </source>
</evidence>
<evidence type="ECO:0000256" key="7">
    <source>
        <dbReference type="ARBA" id="ARBA00048809"/>
    </source>
</evidence>
<gene>
    <name evidence="9" type="ORF">Aph01nite_76030</name>
</gene>
<keyword evidence="10" id="KW-1185">Reference proteome</keyword>
<proteinExistence type="inferred from homology"/>
<dbReference type="EMBL" id="BOOA01000118">
    <property type="protein sequence ID" value="GIH29293.1"/>
    <property type="molecule type" value="Genomic_DNA"/>
</dbReference>
<evidence type="ECO:0000313" key="10">
    <source>
        <dbReference type="Proteomes" id="UP000640052"/>
    </source>
</evidence>
<evidence type="ECO:0000256" key="3">
    <source>
        <dbReference type="ARBA" id="ARBA00009519"/>
    </source>
</evidence>
<evidence type="ECO:0000313" key="9">
    <source>
        <dbReference type="EMBL" id="GIH29293.1"/>
    </source>
</evidence>
<dbReference type="Proteomes" id="UP000640052">
    <property type="component" value="Unassembled WGS sequence"/>
</dbReference>
<organism evidence="9 10">
    <name type="scientific">Acrocarpospora phusangensis</name>
    <dbReference type="NCBI Taxonomy" id="1070424"/>
    <lineage>
        <taxon>Bacteria</taxon>
        <taxon>Bacillati</taxon>
        <taxon>Actinomycetota</taxon>
        <taxon>Actinomycetes</taxon>
        <taxon>Streptosporangiales</taxon>
        <taxon>Streptosporangiaceae</taxon>
        <taxon>Acrocarpospora</taxon>
    </lineage>
</organism>
<comment type="caution">
    <text evidence="9">The sequence shown here is derived from an EMBL/GenBank/DDBJ whole genome shotgun (WGS) entry which is preliminary data.</text>
</comment>
<reference evidence="9" key="1">
    <citation type="submission" date="2021-01" db="EMBL/GenBank/DDBJ databases">
        <title>Whole genome shotgun sequence of Acrocarpospora phusangensis NBRC 108782.</title>
        <authorList>
            <person name="Komaki H."/>
            <person name="Tamura T."/>
        </authorList>
    </citation>
    <scope>NUCLEOTIDE SEQUENCE</scope>
    <source>
        <strain evidence="9">NBRC 108782</strain>
    </source>
</reference>
<dbReference type="AlphaFoldDB" id="A0A919QKD7"/>
<dbReference type="PANTHER" id="PTHR12260">
    <property type="entry name" value="DAMAGE-CONTROL PHOSPHATASE ARMT1"/>
    <property type="match status" value="1"/>
</dbReference>
<comment type="catalytic activity">
    <reaction evidence="1">
        <text>beta-D-fructose 1-phosphate + H2O = D-fructose + phosphate</text>
        <dbReference type="Rhea" id="RHEA:35603"/>
        <dbReference type="ChEBI" id="CHEBI:15377"/>
        <dbReference type="ChEBI" id="CHEBI:37721"/>
        <dbReference type="ChEBI" id="CHEBI:43474"/>
        <dbReference type="ChEBI" id="CHEBI:138881"/>
    </reaction>
</comment>
<dbReference type="Pfam" id="PF01937">
    <property type="entry name" value="ARMT1-like_dom"/>
    <property type="match status" value="1"/>
</dbReference>
<evidence type="ECO:0000256" key="4">
    <source>
        <dbReference type="ARBA" id="ARBA00022723"/>
    </source>
</evidence>
<dbReference type="SUPFAM" id="SSF111321">
    <property type="entry name" value="AF1104-like"/>
    <property type="match status" value="1"/>
</dbReference>
<comment type="cofactor">
    <cofactor evidence="2">
        <name>Mn(2+)</name>
        <dbReference type="ChEBI" id="CHEBI:29035"/>
    </cofactor>
</comment>
<protein>
    <recommendedName>
        <fullName evidence="8">Damage-control phosphatase ARMT1-like metal-binding domain-containing protein</fullName>
    </recommendedName>
</protein>
<evidence type="ECO:0000256" key="2">
    <source>
        <dbReference type="ARBA" id="ARBA00001936"/>
    </source>
</evidence>
<dbReference type="InterPro" id="IPR002791">
    <property type="entry name" value="ARMT1-like_metal-bd"/>
</dbReference>
<evidence type="ECO:0000259" key="8">
    <source>
        <dbReference type="Pfam" id="PF01937"/>
    </source>
</evidence>
<evidence type="ECO:0000256" key="6">
    <source>
        <dbReference type="ARBA" id="ARBA00023211"/>
    </source>
</evidence>
<feature type="domain" description="Damage-control phosphatase ARMT1-like metal-binding" evidence="8">
    <location>
        <begin position="31"/>
        <end position="367"/>
    </location>
</feature>
<keyword evidence="6" id="KW-0464">Manganese</keyword>
<dbReference type="Gene3D" id="3.40.50.10880">
    <property type="entry name" value="Uncharacterised protein PF01937, DUF89, domain 3"/>
    <property type="match status" value="1"/>
</dbReference>
<dbReference type="GO" id="GO:0016791">
    <property type="term" value="F:phosphatase activity"/>
    <property type="evidence" value="ECO:0007669"/>
    <property type="project" value="TreeGrafter"/>
</dbReference>
<comment type="catalytic activity">
    <reaction evidence="7">
        <text>beta-D-fructose 6-phosphate = dihydroxyacetone + D-glyceraldehyde 3-phosphate</text>
        <dbReference type="Rhea" id="RHEA:28002"/>
        <dbReference type="ChEBI" id="CHEBI:16016"/>
        <dbReference type="ChEBI" id="CHEBI:57634"/>
        <dbReference type="ChEBI" id="CHEBI:59776"/>
    </reaction>
</comment>
<keyword evidence="5" id="KW-0378">Hydrolase</keyword>
<name>A0A919QKD7_9ACTN</name>
<dbReference type="GO" id="GO:0006974">
    <property type="term" value="P:DNA damage response"/>
    <property type="evidence" value="ECO:0007669"/>
    <property type="project" value="TreeGrafter"/>
</dbReference>